<keyword evidence="1" id="KW-0472">Membrane</keyword>
<dbReference type="Proteomes" id="UP001597508">
    <property type="component" value="Unassembled WGS sequence"/>
</dbReference>
<keyword evidence="1" id="KW-0812">Transmembrane</keyword>
<proteinExistence type="predicted"/>
<comment type="caution">
    <text evidence="2">The sequence shown here is derived from an EMBL/GenBank/DDBJ whole genome shotgun (WGS) entry which is preliminary data.</text>
</comment>
<evidence type="ECO:0000313" key="2">
    <source>
        <dbReference type="EMBL" id="MFD2568036.1"/>
    </source>
</evidence>
<organism evidence="2 3">
    <name type="scientific">Pseudotenacibaculum haliotis</name>
    <dbReference type="NCBI Taxonomy" id="1862138"/>
    <lineage>
        <taxon>Bacteria</taxon>
        <taxon>Pseudomonadati</taxon>
        <taxon>Bacteroidota</taxon>
        <taxon>Flavobacteriia</taxon>
        <taxon>Flavobacteriales</taxon>
        <taxon>Flavobacteriaceae</taxon>
        <taxon>Pseudotenacibaculum</taxon>
    </lineage>
</organism>
<accession>A0ABW5LUX9</accession>
<keyword evidence="3" id="KW-1185">Reference proteome</keyword>
<keyword evidence="1" id="KW-1133">Transmembrane helix</keyword>
<dbReference type="EMBL" id="JBHULH010000004">
    <property type="protein sequence ID" value="MFD2568036.1"/>
    <property type="molecule type" value="Genomic_DNA"/>
</dbReference>
<name>A0ABW5LUX9_9FLAO</name>
<gene>
    <name evidence="2" type="ORF">ACFSRZ_11670</name>
</gene>
<sequence>MNTPKNNQSGKSKKWIYLLVLVILISSLGYVFLRKEEVTKEETKTSTITETNDSKKDSLIQVIPNEQTEFFSKEEGKALLWYAMVNDSIVFYKNKGKHPVTGADLLLVTEEIIKKYKEAQKPAKEVAKVDPRTYKVKEMKIIKKKEKPVVVEKKVKRETIWNTSLENSKDRDEVSLFVFDENDQIDKALTKRLKEEFIKRDYFITEDIIYHSEMTPEIASHLKSSNVQYFDGNLKKYTDFICIGIVKYTYKENAYRNDLLDCTMNIEYFIYDAATAQQMFSEKDKLIGSDQTKKGARREAIKKFIL</sequence>
<protein>
    <submittedName>
        <fullName evidence="2">Uncharacterized protein</fullName>
    </submittedName>
</protein>
<feature type="transmembrane region" description="Helical" evidence="1">
    <location>
        <begin position="15"/>
        <end position="33"/>
    </location>
</feature>
<reference evidence="3" key="1">
    <citation type="journal article" date="2019" name="Int. J. Syst. Evol. Microbiol.">
        <title>The Global Catalogue of Microorganisms (GCM) 10K type strain sequencing project: providing services to taxonomists for standard genome sequencing and annotation.</title>
        <authorList>
            <consortium name="The Broad Institute Genomics Platform"/>
            <consortium name="The Broad Institute Genome Sequencing Center for Infectious Disease"/>
            <person name="Wu L."/>
            <person name="Ma J."/>
        </authorList>
    </citation>
    <scope>NUCLEOTIDE SEQUENCE [LARGE SCALE GENOMIC DNA]</scope>
    <source>
        <strain evidence="3">KCTC 52127</strain>
    </source>
</reference>
<evidence type="ECO:0000313" key="3">
    <source>
        <dbReference type="Proteomes" id="UP001597508"/>
    </source>
</evidence>
<evidence type="ECO:0000256" key="1">
    <source>
        <dbReference type="SAM" id="Phobius"/>
    </source>
</evidence>
<dbReference type="RefSeq" id="WP_379666738.1">
    <property type="nucleotide sequence ID" value="NZ_JBHULH010000004.1"/>
</dbReference>